<dbReference type="GO" id="GO:0006526">
    <property type="term" value="P:L-arginine biosynthetic process"/>
    <property type="evidence" value="ECO:0007669"/>
    <property type="project" value="UniProtKB-KW"/>
</dbReference>
<keyword evidence="8" id="KW-0862">Zinc</keyword>
<keyword evidence="4" id="KW-0055">Arginine biosynthesis</keyword>
<protein>
    <submittedName>
        <fullName evidence="11">Acetylornithine deacetylase</fullName>
        <ecNumber evidence="11">3.5.1.16</ecNumber>
    </submittedName>
</protein>
<name>A0A225NN05_9RHOB</name>
<dbReference type="PROSITE" id="PS00759">
    <property type="entry name" value="ARGE_DAPE_CPG2_2"/>
    <property type="match status" value="1"/>
</dbReference>
<dbReference type="SUPFAM" id="SSF55031">
    <property type="entry name" value="Bacterial exopeptidase dimerisation domain"/>
    <property type="match status" value="1"/>
</dbReference>
<keyword evidence="12" id="KW-1185">Reference proteome</keyword>
<dbReference type="Gene3D" id="3.40.630.10">
    <property type="entry name" value="Zn peptidases"/>
    <property type="match status" value="1"/>
</dbReference>
<dbReference type="Pfam" id="PF07687">
    <property type="entry name" value="M20_dimer"/>
    <property type="match status" value="1"/>
</dbReference>
<evidence type="ECO:0000256" key="2">
    <source>
        <dbReference type="ARBA" id="ARBA00005691"/>
    </source>
</evidence>
<evidence type="ECO:0000256" key="9">
    <source>
        <dbReference type="ARBA" id="ARBA00023285"/>
    </source>
</evidence>
<sequence length="376" mass="40420">MNETLSILKRLIAFDTVSAKSNLDLIDFIEGYLKDRGFCVTRVPDMRHKKAGLFAAIGPPGDGVLLSAHTDVVPVEGQDWTRDPFRLTTEGDRLYGRGTTDMKGFLAAMLSVADRASKRQLREPLKLAISYDEEIGCVGIAQMIDALTPALGQPRACIVGEPTNMEVAIGHKGKQALRAICHGEAGHSALAPCFTNALHPAADLVLGLRGLQDELAETGARDTDYAVPFSTVHAGILSGGTALNIVPDRAALTFEFRHLAADRPGDLLARIERLVDETAQRHGARIELETLTAYPGLDTAPDAPVTTLVQRLAQTQSLTKVAFGTEAGFFDALGIPTVVCGPGSMEGQGHKPDEYIDRAQLEACERMLDRLLDTLA</sequence>
<dbReference type="CDD" id="cd03894">
    <property type="entry name" value="M20_ArgE"/>
    <property type="match status" value="1"/>
</dbReference>
<dbReference type="OrthoDB" id="9809784at2"/>
<keyword evidence="6" id="KW-0479">Metal-binding</keyword>
<dbReference type="Proteomes" id="UP000215377">
    <property type="component" value="Unassembled WGS sequence"/>
</dbReference>
<dbReference type="InterPro" id="IPR002933">
    <property type="entry name" value="Peptidase_M20"/>
</dbReference>
<dbReference type="InterPro" id="IPR050072">
    <property type="entry name" value="Peptidase_M20A"/>
</dbReference>
<dbReference type="EC" id="3.5.1.16" evidence="11"/>
<dbReference type="SUPFAM" id="SSF53187">
    <property type="entry name" value="Zn-dependent exopeptidases"/>
    <property type="match status" value="1"/>
</dbReference>
<dbReference type="PANTHER" id="PTHR43808:SF31">
    <property type="entry name" value="N-ACETYL-L-CITRULLINE DEACETYLASE"/>
    <property type="match status" value="1"/>
</dbReference>
<feature type="domain" description="Peptidase M20 dimerisation" evidence="10">
    <location>
        <begin position="169"/>
        <end position="280"/>
    </location>
</feature>
<comment type="similarity">
    <text evidence="2">Belongs to the peptidase M20A family. ArgE subfamily.</text>
</comment>
<dbReference type="InterPro" id="IPR010169">
    <property type="entry name" value="AcOrn-deacetyl"/>
</dbReference>
<dbReference type="PROSITE" id="PS00758">
    <property type="entry name" value="ARGE_DAPE_CPG2_1"/>
    <property type="match status" value="1"/>
</dbReference>
<organism evidence="11 12">
    <name type="scientific">Marinibacterium profundimaris</name>
    <dbReference type="NCBI Taxonomy" id="1679460"/>
    <lineage>
        <taxon>Bacteria</taxon>
        <taxon>Pseudomonadati</taxon>
        <taxon>Pseudomonadota</taxon>
        <taxon>Alphaproteobacteria</taxon>
        <taxon>Rhodobacterales</taxon>
        <taxon>Paracoccaceae</taxon>
        <taxon>Marinibacterium</taxon>
    </lineage>
</organism>
<keyword evidence="3" id="KW-0963">Cytoplasm</keyword>
<gene>
    <name evidence="11" type="ORF">ATO3_06465</name>
</gene>
<dbReference type="NCBIfam" id="NF005710">
    <property type="entry name" value="PRK07522.1"/>
    <property type="match status" value="1"/>
</dbReference>
<dbReference type="EMBL" id="AQQR01000002">
    <property type="protein sequence ID" value="OWU75825.1"/>
    <property type="molecule type" value="Genomic_DNA"/>
</dbReference>
<proteinExistence type="inferred from homology"/>
<evidence type="ECO:0000256" key="6">
    <source>
        <dbReference type="ARBA" id="ARBA00022723"/>
    </source>
</evidence>
<dbReference type="GO" id="GO:0008777">
    <property type="term" value="F:acetylornithine deacetylase activity"/>
    <property type="evidence" value="ECO:0007669"/>
    <property type="project" value="UniProtKB-EC"/>
</dbReference>
<evidence type="ECO:0000256" key="8">
    <source>
        <dbReference type="ARBA" id="ARBA00022833"/>
    </source>
</evidence>
<dbReference type="InterPro" id="IPR036264">
    <property type="entry name" value="Bact_exopeptidase_dim_dom"/>
</dbReference>
<dbReference type="GO" id="GO:0046872">
    <property type="term" value="F:metal ion binding"/>
    <property type="evidence" value="ECO:0007669"/>
    <property type="project" value="UniProtKB-KW"/>
</dbReference>
<dbReference type="InterPro" id="IPR001261">
    <property type="entry name" value="ArgE/DapE_CS"/>
</dbReference>
<dbReference type="InterPro" id="IPR011650">
    <property type="entry name" value="Peptidase_M20_dimer"/>
</dbReference>
<comment type="cofactor">
    <cofactor evidence="1">
        <name>Zn(2+)</name>
        <dbReference type="ChEBI" id="CHEBI:29105"/>
    </cofactor>
</comment>
<evidence type="ECO:0000256" key="1">
    <source>
        <dbReference type="ARBA" id="ARBA00001947"/>
    </source>
</evidence>
<reference evidence="11 12" key="1">
    <citation type="submission" date="2013-04" db="EMBL/GenBank/DDBJ databases">
        <title>Oceanicola sp. 22II1-22F33 Genome Sequencing.</title>
        <authorList>
            <person name="Lai Q."/>
            <person name="Li G."/>
            <person name="Shao Z."/>
        </authorList>
    </citation>
    <scope>NUCLEOTIDE SEQUENCE [LARGE SCALE GENOMIC DNA]</scope>
    <source>
        <strain evidence="11 12">22II1-22F33</strain>
    </source>
</reference>
<evidence type="ECO:0000313" key="12">
    <source>
        <dbReference type="Proteomes" id="UP000215377"/>
    </source>
</evidence>
<evidence type="ECO:0000256" key="4">
    <source>
        <dbReference type="ARBA" id="ARBA00022571"/>
    </source>
</evidence>
<comment type="caution">
    <text evidence="11">The sequence shown here is derived from an EMBL/GenBank/DDBJ whole genome shotgun (WGS) entry which is preliminary data.</text>
</comment>
<evidence type="ECO:0000256" key="5">
    <source>
        <dbReference type="ARBA" id="ARBA00022605"/>
    </source>
</evidence>
<evidence type="ECO:0000256" key="7">
    <source>
        <dbReference type="ARBA" id="ARBA00022801"/>
    </source>
</evidence>
<dbReference type="Gene3D" id="3.30.70.360">
    <property type="match status" value="1"/>
</dbReference>
<keyword evidence="5" id="KW-0028">Amino-acid biosynthesis</keyword>
<dbReference type="NCBIfam" id="TIGR01892">
    <property type="entry name" value="AcOrn-deacetyl"/>
    <property type="match status" value="1"/>
</dbReference>
<keyword evidence="9" id="KW-0170">Cobalt</keyword>
<accession>A0A225NN05</accession>
<dbReference type="PANTHER" id="PTHR43808">
    <property type="entry name" value="ACETYLORNITHINE DEACETYLASE"/>
    <property type="match status" value="1"/>
</dbReference>
<evidence type="ECO:0000259" key="10">
    <source>
        <dbReference type="Pfam" id="PF07687"/>
    </source>
</evidence>
<evidence type="ECO:0000313" key="11">
    <source>
        <dbReference type="EMBL" id="OWU75825.1"/>
    </source>
</evidence>
<dbReference type="AlphaFoldDB" id="A0A225NN05"/>
<evidence type="ECO:0000256" key="3">
    <source>
        <dbReference type="ARBA" id="ARBA00022490"/>
    </source>
</evidence>
<keyword evidence="7 11" id="KW-0378">Hydrolase</keyword>
<dbReference type="RefSeq" id="WP_088649006.1">
    <property type="nucleotide sequence ID" value="NZ_AQQR01000002.1"/>
</dbReference>
<dbReference type="Pfam" id="PF01546">
    <property type="entry name" value="Peptidase_M20"/>
    <property type="match status" value="1"/>
</dbReference>